<feature type="domain" description="Copper resistance protein D" evidence="2">
    <location>
        <begin position="46"/>
        <end position="142"/>
    </location>
</feature>
<keyword evidence="1" id="KW-0812">Transmembrane</keyword>
<evidence type="ECO:0000259" key="2">
    <source>
        <dbReference type="Pfam" id="PF05425"/>
    </source>
</evidence>
<name>E6QQL0_9ZZZZ</name>
<accession>E6QQL0</accession>
<reference evidence="3" key="1">
    <citation type="submission" date="2009-10" db="EMBL/GenBank/DDBJ databases">
        <title>Diversity of trophic interactions inside an arsenic-rich microbial ecosystem.</title>
        <authorList>
            <person name="Bertin P.N."/>
            <person name="Heinrich-Salmeron A."/>
            <person name="Pelletier E."/>
            <person name="Goulhen-Chollet F."/>
            <person name="Arsene-Ploetze F."/>
            <person name="Gallien S."/>
            <person name="Calteau A."/>
            <person name="Vallenet D."/>
            <person name="Casiot C."/>
            <person name="Chane-Woon-Ming B."/>
            <person name="Giloteaux L."/>
            <person name="Barakat M."/>
            <person name="Bonnefoy V."/>
            <person name="Bruneel O."/>
            <person name="Chandler M."/>
            <person name="Cleiss J."/>
            <person name="Duran R."/>
            <person name="Elbaz-Poulichet F."/>
            <person name="Fonknechten N."/>
            <person name="Lauga B."/>
            <person name="Mornico D."/>
            <person name="Ortet P."/>
            <person name="Schaeffer C."/>
            <person name="Siguier P."/>
            <person name="Alexander Thil Smith A."/>
            <person name="Van Dorsselaer A."/>
            <person name="Weissenbach J."/>
            <person name="Medigue C."/>
            <person name="Le Paslier D."/>
        </authorList>
    </citation>
    <scope>NUCLEOTIDE SEQUENCE</scope>
</reference>
<evidence type="ECO:0000256" key="1">
    <source>
        <dbReference type="SAM" id="Phobius"/>
    </source>
</evidence>
<organism evidence="3">
    <name type="scientific">mine drainage metagenome</name>
    <dbReference type="NCBI Taxonomy" id="410659"/>
    <lineage>
        <taxon>unclassified sequences</taxon>
        <taxon>metagenomes</taxon>
        <taxon>ecological metagenomes</taxon>
    </lineage>
</organism>
<keyword evidence="1" id="KW-1133">Transmembrane helix</keyword>
<dbReference type="EMBL" id="CABR01000035">
    <property type="protein sequence ID" value="CBI09531.1"/>
    <property type="molecule type" value="Genomic_DNA"/>
</dbReference>
<gene>
    <name evidence="3" type="ORF">CARN7_0262</name>
</gene>
<feature type="transmembrane region" description="Helical" evidence="1">
    <location>
        <begin position="6"/>
        <end position="26"/>
    </location>
</feature>
<keyword evidence="1" id="KW-0472">Membrane</keyword>
<dbReference type="GO" id="GO:0016020">
    <property type="term" value="C:membrane"/>
    <property type="evidence" value="ECO:0007669"/>
    <property type="project" value="InterPro"/>
</dbReference>
<dbReference type="InterPro" id="IPR008457">
    <property type="entry name" value="Cu-R_CopD_dom"/>
</dbReference>
<comment type="caution">
    <text evidence="3">The sequence shown here is derived from an EMBL/GenBank/DDBJ whole genome shotgun (WGS) entry which is preliminary data.</text>
</comment>
<evidence type="ECO:0000313" key="3">
    <source>
        <dbReference type="EMBL" id="CBI09531.1"/>
    </source>
</evidence>
<dbReference type="AlphaFoldDB" id="E6QQL0"/>
<feature type="transmembrane region" description="Helical" evidence="1">
    <location>
        <begin position="126"/>
        <end position="147"/>
    </location>
</feature>
<feature type="transmembrane region" description="Helical" evidence="1">
    <location>
        <begin position="76"/>
        <end position="98"/>
    </location>
</feature>
<protein>
    <recommendedName>
        <fullName evidence="2">Copper resistance protein D domain-containing protein</fullName>
    </recommendedName>
</protein>
<feature type="transmembrane region" description="Helical" evidence="1">
    <location>
        <begin position="46"/>
        <end position="70"/>
    </location>
</feature>
<proteinExistence type="predicted"/>
<sequence>MIFAKFFHVISVVIWVGGMFFAYMVLRPAAAERLEPPQRLQVWEDVFTRFFPWVWAAVVLILLSGLYMMAQLGQPGLYVMIMATLGIIMMLLFAHLYFALYGKLKRAVTAQDWPAGGIVLGKMRKLIALNLTLGLLTVTVAMLGVYWG</sequence>
<dbReference type="Pfam" id="PF05425">
    <property type="entry name" value="CopD"/>
    <property type="match status" value="1"/>
</dbReference>